<feature type="signal peptide" evidence="2">
    <location>
        <begin position="1"/>
        <end position="19"/>
    </location>
</feature>
<keyword evidence="2" id="KW-0732">Signal</keyword>
<dbReference type="EMBL" id="PGCI01000102">
    <property type="protein sequence ID" value="PLW40423.1"/>
    <property type="molecule type" value="Genomic_DNA"/>
</dbReference>
<name>A0A2N5URP7_9BASI</name>
<proteinExistence type="predicted"/>
<feature type="region of interest" description="Disordered" evidence="1">
    <location>
        <begin position="123"/>
        <end position="175"/>
    </location>
</feature>
<accession>A0A2N5URP7</accession>
<gene>
    <name evidence="3" type="ORF">PCASD_10397</name>
</gene>
<sequence length="214" mass="23684">MALPSLLVMILLLLIACDAVPVHDDENPLIAWMTTDAPSLHDIFNPISTSQVQATHSTFTMEAPPTESAEASTSSLGLERPLSPNALHTHFAPYSDSPDHFSYFRSGEDPNQLHEMHQILQDSTSWEGTSEEREDNYGNIPNPTTRLLQSAHQETHTERNENIGSIQRSSGIPGNPNIPINIGPFILNPLNDCQRELQESASSLRISPSYITLY</sequence>
<comment type="caution">
    <text evidence="3">The sequence shown here is derived from an EMBL/GenBank/DDBJ whole genome shotgun (WGS) entry which is preliminary data.</text>
</comment>
<organism evidence="3 4">
    <name type="scientific">Puccinia coronata f. sp. avenae</name>
    <dbReference type="NCBI Taxonomy" id="200324"/>
    <lineage>
        <taxon>Eukaryota</taxon>
        <taxon>Fungi</taxon>
        <taxon>Dikarya</taxon>
        <taxon>Basidiomycota</taxon>
        <taxon>Pucciniomycotina</taxon>
        <taxon>Pucciniomycetes</taxon>
        <taxon>Pucciniales</taxon>
        <taxon>Pucciniaceae</taxon>
        <taxon>Puccinia</taxon>
    </lineage>
</organism>
<dbReference type="Proteomes" id="UP000235392">
    <property type="component" value="Unassembled WGS sequence"/>
</dbReference>
<evidence type="ECO:0000256" key="1">
    <source>
        <dbReference type="SAM" id="MobiDB-lite"/>
    </source>
</evidence>
<evidence type="ECO:0000313" key="4">
    <source>
        <dbReference type="Proteomes" id="UP000235392"/>
    </source>
</evidence>
<feature type="chain" id="PRO_5014931049" evidence="2">
    <location>
        <begin position="20"/>
        <end position="214"/>
    </location>
</feature>
<reference evidence="3 4" key="1">
    <citation type="submission" date="2017-11" db="EMBL/GenBank/DDBJ databases">
        <title>De novo assembly and phasing of dikaryotic genomes from two isolates of Puccinia coronata f. sp. avenae, the causal agent of oat crown rust.</title>
        <authorList>
            <person name="Miller M.E."/>
            <person name="Zhang Y."/>
            <person name="Omidvar V."/>
            <person name="Sperschneider J."/>
            <person name="Schwessinger B."/>
            <person name="Raley C."/>
            <person name="Palmer J.M."/>
            <person name="Garnica D."/>
            <person name="Upadhyaya N."/>
            <person name="Rathjen J."/>
            <person name="Taylor J.M."/>
            <person name="Park R.F."/>
            <person name="Dodds P.N."/>
            <person name="Hirsch C.D."/>
            <person name="Kianian S.F."/>
            <person name="Figueroa M."/>
        </authorList>
    </citation>
    <scope>NUCLEOTIDE SEQUENCE [LARGE SCALE GENOMIC DNA]</scope>
    <source>
        <strain evidence="3">12SD80</strain>
    </source>
</reference>
<protein>
    <submittedName>
        <fullName evidence="3">Uncharacterized protein</fullName>
    </submittedName>
</protein>
<evidence type="ECO:0000256" key="2">
    <source>
        <dbReference type="SAM" id="SignalP"/>
    </source>
</evidence>
<evidence type="ECO:0000313" key="3">
    <source>
        <dbReference type="EMBL" id="PLW40423.1"/>
    </source>
</evidence>
<feature type="compositionally biased region" description="Polar residues" evidence="1">
    <location>
        <begin position="139"/>
        <end position="152"/>
    </location>
</feature>
<dbReference type="AlphaFoldDB" id="A0A2N5URP7"/>